<evidence type="ECO:0000256" key="2">
    <source>
        <dbReference type="SAM" id="MobiDB-lite"/>
    </source>
</evidence>
<dbReference type="GeneID" id="27705391"/>
<keyword evidence="5" id="KW-1185">Reference proteome</keyword>
<proteinExistence type="predicted"/>
<organism evidence="4 5">
    <name type="scientific">Cladophialophora bantiana (strain ATCC 10958 / CBS 173.52 / CDC B-1940 / NIH 8579)</name>
    <name type="common">Xylohypha bantiana</name>
    <dbReference type="NCBI Taxonomy" id="1442370"/>
    <lineage>
        <taxon>Eukaryota</taxon>
        <taxon>Fungi</taxon>
        <taxon>Dikarya</taxon>
        <taxon>Ascomycota</taxon>
        <taxon>Pezizomycotina</taxon>
        <taxon>Eurotiomycetes</taxon>
        <taxon>Chaetothyriomycetidae</taxon>
        <taxon>Chaetothyriales</taxon>
        <taxon>Herpotrichiellaceae</taxon>
        <taxon>Cladophialophora</taxon>
    </lineage>
</organism>
<gene>
    <name evidence="4" type="ORF">Z519_12463</name>
</gene>
<protein>
    <recommendedName>
        <fullName evidence="3">DUF2415 domain-containing protein</fullName>
    </recommendedName>
</protein>
<dbReference type="PANTHER" id="PTHR43991">
    <property type="entry name" value="WD REPEAT PROTEIN (AFU_ORTHOLOGUE AFUA_8G05640)-RELATED"/>
    <property type="match status" value="1"/>
</dbReference>
<dbReference type="InterPro" id="IPR036322">
    <property type="entry name" value="WD40_repeat_dom_sf"/>
</dbReference>
<sequence length="960" mass="106061">MTVPNSELWLNPAKSLATHSKFYPAKITVAHHQLRHFISSSEKDLIYYVSCKDIFVLDLATQQNSLVATIPFDSRCLAADLGWVCVGGEQNGDCAFIKVEKDEHDRPTCFGHDMNVDLLGGEIVNSMSIHTVLNEGKTPDEPVVLISNNDKTVKIYSLAQRQVLTTLPHPVPMNFASMSPDSKILAAVGDSDHVYFYRRHLDEDRDIIDGSSGTYAKYHWQMIANPVVPTGDPVYDDHSFAVTFSPSGYLCAASSQGGSISIFDMQHLLSSNEPGESSIICTFRSSRQALYGCVRSMSFSPAPWDLLVWAEDHGRIGIADVRRSCVRRQILDLDRQKTEEVKLEDGTPVAFRNIGHKERLVQQRRARLRAIRGLSSRELDNELSTDDLLSDSGQRHNRRDLVNYEGLDLDARERSIVEALDSTMNVEHPPTRPYSINYITSSPGWIAGRISNEDTSQPPGTDRSISSRSHQPRRRSSVVFSQPTTNRSQSPDIMVVDPRMLVSASPGRIGDDEDIPTMSTSTLPPASGSNPRPGTSNIPPHDPWHVIQTAVESARASAARASDYRNRNRALLAQVENALEEERELGRHLERQLADERQLSLSLHRELDTQQRLLAATSNRLDHIRAAARESNRDIEATLERVLQRQLTHEQQFLQQRSHQLQVELRFGTEYSRRLETERDRILLGGSGSDQTPNTSTFDPSDSSSAQTTTLPTINIRSSNESDNASNVLNEYSEISVDRLAHIEQLEQQIRRAESRVAQAAIDTEALANAMQSRLDVAEARLASLRSRTTANANEVTTTNHTANTRTSPREVEPASRPPIATTSMRRGPMTVTTGPRAQRGGGSDAGRIDIVRSGVAGRIPDADMRLARIMFLSGISGNRSLDANGNWMPPAAGSGSQRVLGAGGRSTGAASVASEIELGTTGIGFSPDGQFLYAGSEEGIFEFKVNLRDRMTFPAFEVR</sequence>
<evidence type="ECO:0000313" key="5">
    <source>
        <dbReference type="Proteomes" id="UP000053789"/>
    </source>
</evidence>
<dbReference type="PANTHER" id="PTHR43991:SF9">
    <property type="entry name" value="DUF2415 DOMAIN-CONTAINING PROTEIN"/>
    <property type="match status" value="1"/>
</dbReference>
<accession>A0A0D2H1B1</accession>
<feature type="compositionally biased region" description="Polar residues" evidence="2">
    <location>
        <begin position="689"/>
        <end position="725"/>
    </location>
</feature>
<feature type="region of interest" description="Disordered" evidence="2">
    <location>
        <begin position="678"/>
        <end position="725"/>
    </location>
</feature>
<dbReference type="SUPFAM" id="SSF50978">
    <property type="entry name" value="WD40 repeat-like"/>
    <property type="match status" value="1"/>
</dbReference>
<feature type="compositionally biased region" description="Polar residues" evidence="2">
    <location>
        <begin position="821"/>
        <end position="836"/>
    </location>
</feature>
<feature type="compositionally biased region" description="Low complexity" evidence="2">
    <location>
        <begin position="792"/>
        <end position="807"/>
    </location>
</feature>
<feature type="domain" description="DUF2415" evidence="3">
    <location>
        <begin position="292"/>
        <end position="331"/>
    </location>
</feature>
<dbReference type="InterPro" id="IPR019417">
    <property type="entry name" value="DUF2415"/>
</dbReference>
<dbReference type="EMBL" id="KN847008">
    <property type="protein sequence ID" value="KIW86998.1"/>
    <property type="molecule type" value="Genomic_DNA"/>
</dbReference>
<evidence type="ECO:0000313" key="4">
    <source>
        <dbReference type="EMBL" id="KIW86998.1"/>
    </source>
</evidence>
<feature type="region of interest" description="Disordered" evidence="2">
    <location>
        <begin position="448"/>
        <end position="543"/>
    </location>
</feature>
<dbReference type="VEuPathDB" id="FungiDB:Z519_12463"/>
<feature type="region of interest" description="Disordered" evidence="2">
    <location>
        <begin position="792"/>
        <end position="847"/>
    </location>
</feature>
<dbReference type="SMART" id="SM00320">
    <property type="entry name" value="WD40"/>
    <property type="match status" value="4"/>
</dbReference>
<evidence type="ECO:0000256" key="1">
    <source>
        <dbReference type="SAM" id="Coils"/>
    </source>
</evidence>
<feature type="coiled-coil region" evidence="1">
    <location>
        <begin position="561"/>
        <end position="599"/>
    </location>
</feature>
<dbReference type="Pfam" id="PF10313">
    <property type="entry name" value="DUF2415"/>
    <property type="match status" value="1"/>
</dbReference>
<dbReference type="InterPro" id="IPR015943">
    <property type="entry name" value="WD40/YVTN_repeat-like_dom_sf"/>
</dbReference>
<dbReference type="InterPro" id="IPR001680">
    <property type="entry name" value="WD40_rpt"/>
</dbReference>
<dbReference type="AlphaFoldDB" id="A0A0D2H1B1"/>
<dbReference type="HOGENOM" id="CLU_313749_0_0_1"/>
<keyword evidence="1" id="KW-0175">Coiled coil</keyword>
<dbReference type="Proteomes" id="UP000053789">
    <property type="component" value="Unassembled WGS sequence"/>
</dbReference>
<feature type="compositionally biased region" description="Polar residues" evidence="2">
    <location>
        <begin position="517"/>
        <end position="538"/>
    </location>
</feature>
<name>A0A0D2H1B1_CLAB1</name>
<dbReference type="RefSeq" id="XP_016613667.1">
    <property type="nucleotide sequence ID" value="XM_016770169.1"/>
</dbReference>
<feature type="coiled-coil region" evidence="1">
    <location>
        <begin position="743"/>
        <end position="788"/>
    </location>
</feature>
<feature type="compositionally biased region" description="Polar residues" evidence="2">
    <location>
        <begin position="478"/>
        <end position="491"/>
    </location>
</feature>
<evidence type="ECO:0000259" key="3">
    <source>
        <dbReference type="Pfam" id="PF10313"/>
    </source>
</evidence>
<dbReference type="Gene3D" id="2.130.10.10">
    <property type="entry name" value="YVTN repeat-like/Quinoprotein amine dehydrogenase"/>
    <property type="match status" value="1"/>
</dbReference>
<dbReference type="OrthoDB" id="418169at2759"/>
<reference evidence="4" key="1">
    <citation type="submission" date="2015-01" db="EMBL/GenBank/DDBJ databases">
        <title>The Genome Sequence of Cladophialophora bantiana CBS 173.52.</title>
        <authorList>
            <consortium name="The Broad Institute Genomics Platform"/>
            <person name="Cuomo C."/>
            <person name="de Hoog S."/>
            <person name="Gorbushina A."/>
            <person name="Stielow B."/>
            <person name="Teixiera M."/>
            <person name="Abouelleil A."/>
            <person name="Chapman S.B."/>
            <person name="Priest M."/>
            <person name="Young S.K."/>
            <person name="Wortman J."/>
            <person name="Nusbaum C."/>
            <person name="Birren B."/>
        </authorList>
    </citation>
    <scope>NUCLEOTIDE SEQUENCE [LARGE SCALE GENOMIC DNA]</scope>
    <source>
        <strain evidence="4">CBS 173.52</strain>
    </source>
</reference>